<evidence type="ECO:0000313" key="2">
    <source>
        <dbReference type="Proteomes" id="UP001221686"/>
    </source>
</evidence>
<dbReference type="RefSeq" id="WP_272089977.1">
    <property type="nucleotide sequence ID" value="NZ_JAQNDL010000003.1"/>
</dbReference>
<evidence type="ECO:0000313" key="1">
    <source>
        <dbReference type="EMBL" id="MDC0721474.1"/>
    </source>
</evidence>
<protein>
    <recommendedName>
        <fullName evidence="3">Lipoprotein</fullName>
    </recommendedName>
</protein>
<name>A0ABT5E6J5_9BACT</name>
<sequence>MRLACVLVTVLAACQGIEPPPAECPRDSLLDDRLPLYPDMEVRSTGATTRGRQDHNGYAATVAAPFARVREFYARCLRAEPLGNDDHALFRRTVVGAWSDPGVDIKGPVFRPEDMTDVIRLHRADDGTTRMTLSVSLPWGRGDPRNDAYRRSWPDY</sequence>
<gene>
    <name evidence="1" type="ORF">POL25_31495</name>
</gene>
<evidence type="ECO:0008006" key="3">
    <source>
        <dbReference type="Google" id="ProtNLM"/>
    </source>
</evidence>
<reference evidence="1 2" key="1">
    <citation type="submission" date="2022-11" db="EMBL/GenBank/DDBJ databases">
        <title>Minimal conservation of predation-associated metabolite biosynthetic gene clusters underscores biosynthetic potential of Myxococcota including descriptions for ten novel species: Archangium lansinium sp. nov., Myxococcus landrumus sp. nov., Nannocystis bai.</title>
        <authorList>
            <person name="Ahearne A."/>
            <person name="Stevens C."/>
            <person name="Dowd S."/>
        </authorList>
    </citation>
    <scope>NUCLEOTIDE SEQUENCE [LARGE SCALE GENOMIC DNA]</scope>
    <source>
        <strain evidence="1 2">BB15-2</strain>
    </source>
</reference>
<accession>A0ABT5E6J5</accession>
<keyword evidence="2" id="KW-1185">Reference proteome</keyword>
<comment type="caution">
    <text evidence="1">The sequence shown here is derived from an EMBL/GenBank/DDBJ whole genome shotgun (WGS) entry which is preliminary data.</text>
</comment>
<dbReference type="Proteomes" id="UP001221686">
    <property type="component" value="Unassembled WGS sequence"/>
</dbReference>
<organism evidence="1 2">
    <name type="scientific">Nannocystis bainbridge</name>
    <dbReference type="NCBI Taxonomy" id="2995303"/>
    <lineage>
        <taxon>Bacteria</taxon>
        <taxon>Pseudomonadati</taxon>
        <taxon>Myxococcota</taxon>
        <taxon>Polyangia</taxon>
        <taxon>Nannocystales</taxon>
        <taxon>Nannocystaceae</taxon>
        <taxon>Nannocystis</taxon>
    </lineage>
</organism>
<proteinExistence type="predicted"/>
<dbReference type="EMBL" id="JAQNDL010000003">
    <property type="protein sequence ID" value="MDC0721474.1"/>
    <property type="molecule type" value="Genomic_DNA"/>
</dbReference>